<comment type="caution">
    <text evidence="1">The sequence shown here is derived from an EMBL/GenBank/DDBJ whole genome shotgun (WGS) entry which is preliminary data.</text>
</comment>
<reference evidence="1" key="1">
    <citation type="submission" date="2020-05" db="EMBL/GenBank/DDBJ databases">
        <title>Phylogenomic resolution of chytrid fungi.</title>
        <authorList>
            <person name="Stajich J.E."/>
            <person name="Amses K."/>
            <person name="Simmons R."/>
            <person name="Seto K."/>
            <person name="Myers J."/>
            <person name="Bonds A."/>
            <person name="Quandt C.A."/>
            <person name="Barry K."/>
            <person name="Liu P."/>
            <person name="Grigoriev I."/>
            <person name="Longcore J.E."/>
            <person name="James T.Y."/>
        </authorList>
    </citation>
    <scope>NUCLEOTIDE SEQUENCE</scope>
    <source>
        <strain evidence="1">PLAUS21</strain>
    </source>
</reference>
<accession>A0AAD5Y3A6</accession>
<keyword evidence="2" id="KW-1185">Reference proteome</keyword>
<sequence>MRDNKKRCGMTIHQNIEQTDKLGSTCPEYPFKEKERKKSKYPPNEFNGKMYLGILDPSLPFSIFLWYEQRSPEDPEIVCVDILVDGKRSPGWILKSGRQNGVCVDKVFYRGQDCLFEFGGSNSDQPVELISGMVQATFWRVMKIGGDEFDEEAREDYIPDEGMPAVAILTFYYKTASLLQNMPKKKAHGLNSELSTCLSSPVVQSKNKYSFDFIEYEEPSKIDFDFEMKDTFTSGPLDMEVDEKENMFARPEPVIKDHTDSKKESTKLSESVESVLKPPTHVFKDSVKKPFANVQTNSAPPVNKSLLDVLAETAIMTSSFKDQNGNKVISPPEKVKPSRILKELKTPFRKRVNLRIYQDKNQYSTFRITVDKSTLCEKRINHCIESVFKSKNESLERYKVVWYGADKSIKEISDITTDSYGDIRQIRAIKC</sequence>
<dbReference type="Proteomes" id="UP001210925">
    <property type="component" value="Unassembled WGS sequence"/>
</dbReference>
<evidence type="ECO:0000313" key="1">
    <source>
        <dbReference type="EMBL" id="KAJ3257360.1"/>
    </source>
</evidence>
<proteinExistence type="predicted"/>
<dbReference type="EMBL" id="JADGKB010000039">
    <property type="protein sequence ID" value="KAJ3257360.1"/>
    <property type="molecule type" value="Genomic_DNA"/>
</dbReference>
<dbReference type="AlphaFoldDB" id="A0AAD5Y3A6"/>
<gene>
    <name evidence="1" type="ORF">HK103_004580</name>
</gene>
<protein>
    <submittedName>
        <fullName evidence="1">Uncharacterized protein</fullName>
    </submittedName>
</protein>
<organism evidence="1 2">
    <name type="scientific">Boothiomyces macroporosus</name>
    <dbReference type="NCBI Taxonomy" id="261099"/>
    <lineage>
        <taxon>Eukaryota</taxon>
        <taxon>Fungi</taxon>
        <taxon>Fungi incertae sedis</taxon>
        <taxon>Chytridiomycota</taxon>
        <taxon>Chytridiomycota incertae sedis</taxon>
        <taxon>Chytridiomycetes</taxon>
        <taxon>Rhizophydiales</taxon>
        <taxon>Terramycetaceae</taxon>
        <taxon>Boothiomyces</taxon>
    </lineage>
</organism>
<evidence type="ECO:0000313" key="2">
    <source>
        <dbReference type="Proteomes" id="UP001210925"/>
    </source>
</evidence>
<name>A0AAD5Y3A6_9FUNG</name>